<reference evidence="1 2" key="1">
    <citation type="submission" date="2017-07" db="EMBL/GenBank/DDBJ databases">
        <title>Paenibacillus herberti R33 genome sequencing and assembly.</title>
        <authorList>
            <person name="Su W."/>
        </authorList>
    </citation>
    <scope>NUCLEOTIDE SEQUENCE [LARGE SCALE GENOMIC DNA]</scope>
    <source>
        <strain evidence="1 2">R33</strain>
    </source>
</reference>
<dbReference type="InterPro" id="IPR011024">
    <property type="entry name" value="G_crystallin-like"/>
</dbReference>
<accession>A0A229NU68</accession>
<dbReference type="EMBL" id="NMUQ01000003">
    <property type="protein sequence ID" value="OXM13354.1"/>
    <property type="molecule type" value="Genomic_DNA"/>
</dbReference>
<protein>
    <submittedName>
        <fullName evidence="1">Uncharacterized protein</fullName>
    </submittedName>
</protein>
<dbReference type="AlphaFoldDB" id="A0A229NU68"/>
<dbReference type="SUPFAM" id="SSF49695">
    <property type="entry name" value="gamma-Crystallin-like"/>
    <property type="match status" value="1"/>
</dbReference>
<dbReference type="Gene3D" id="2.60.20.10">
    <property type="entry name" value="Crystallins"/>
    <property type="match status" value="1"/>
</dbReference>
<name>A0A229NU68_9BACL</name>
<sequence length="123" mass="13585">MKPIQTNQISPRLTVYSGAFYTGESRIMRGTIGIENTSDGVDDIRSLQFLSMSSSATLVVFTEPGFRGHYRIYRGGVHNVADLNDLIAGDRARSLISTNQPLTQAQVREIGRTGRLPEGDREI</sequence>
<evidence type="ECO:0000313" key="1">
    <source>
        <dbReference type="EMBL" id="OXM13354.1"/>
    </source>
</evidence>
<comment type="caution">
    <text evidence="1">The sequence shown here is derived from an EMBL/GenBank/DDBJ whole genome shotgun (WGS) entry which is preliminary data.</text>
</comment>
<organism evidence="1 2">
    <name type="scientific">Paenibacillus herberti</name>
    <dbReference type="NCBI Taxonomy" id="1619309"/>
    <lineage>
        <taxon>Bacteria</taxon>
        <taxon>Bacillati</taxon>
        <taxon>Bacillota</taxon>
        <taxon>Bacilli</taxon>
        <taxon>Bacillales</taxon>
        <taxon>Paenibacillaceae</taxon>
        <taxon>Paenibacillus</taxon>
    </lineage>
</organism>
<keyword evidence="2" id="KW-1185">Reference proteome</keyword>
<proteinExistence type="predicted"/>
<dbReference type="OrthoDB" id="2663197at2"/>
<dbReference type="Proteomes" id="UP000215145">
    <property type="component" value="Unassembled WGS sequence"/>
</dbReference>
<gene>
    <name evidence="1" type="ORF">CGZ75_20015</name>
</gene>
<evidence type="ECO:0000313" key="2">
    <source>
        <dbReference type="Proteomes" id="UP000215145"/>
    </source>
</evidence>